<protein>
    <submittedName>
        <fullName evidence="1">Uncharacterized protein</fullName>
    </submittedName>
</protein>
<dbReference type="EMBL" id="CM055764">
    <property type="protein sequence ID" value="KAJ7984870.1"/>
    <property type="molecule type" value="Genomic_DNA"/>
</dbReference>
<comment type="caution">
    <text evidence="1">The sequence shown here is derived from an EMBL/GenBank/DDBJ whole genome shotgun (WGS) entry which is preliminary data.</text>
</comment>
<sequence>MLEPYIEAQVMSVLYPQWPVEVLQNSPARQFTTYCRRLQLRTHPRTESLQCRPGYEPQQISSVAAQIKQHYSGGINAECLRPKQTGHHCAAQSLMDVTAQRSQPSMKDNRPGL</sequence>
<name>A0ACC2F0W8_DALPE</name>
<accession>A0ACC2F0W8</accession>
<reference evidence="1" key="1">
    <citation type="submission" date="2021-05" db="EMBL/GenBank/DDBJ databases">
        <authorList>
            <person name="Pan Q."/>
            <person name="Jouanno E."/>
            <person name="Zahm M."/>
            <person name="Klopp C."/>
            <person name="Cabau C."/>
            <person name="Louis A."/>
            <person name="Berthelot C."/>
            <person name="Parey E."/>
            <person name="Roest Crollius H."/>
            <person name="Montfort J."/>
            <person name="Robinson-Rechavi M."/>
            <person name="Bouchez O."/>
            <person name="Lampietro C."/>
            <person name="Lopez Roques C."/>
            <person name="Donnadieu C."/>
            <person name="Postlethwait J."/>
            <person name="Bobe J."/>
            <person name="Dillon D."/>
            <person name="Chandos A."/>
            <person name="von Hippel F."/>
            <person name="Guiguen Y."/>
        </authorList>
    </citation>
    <scope>NUCLEOTIDE SEQUENCE</scope>
    <source>
        <strain evidence="1">YG-Jan2019</strain>
    </source>
</reference>
<gene>
    <name evidence="1" type="ORF">DPEC_G00359260</name>
</gene>
<evidence type="ECO:0000313" key="1">
    <source>
        <dbReference type="EMBL" id="KAJ7984870.1"/>
    </source>
</evidence>
<keyword evidence="2" id="KW-1185">Reference proteome</keyword>
<proteinExistence type="predicted"/>
<organism evidence="1 2">
    <name type="scientific">Dallia pectoralis</name>
    <name type="common">Alaska blackfish</name>
    <dbReference type="NCBI Taxonomy" id="75939"/>
    <lineage>
        <taxon>Eukaryota</taxon>
        <taxon>Metazoa</taxon>
        <taxon>Chordata</taxon>
        <taxon>Craniata</taxon>
        <taxon>Vertebrata</taxon>
        <taxon>Euteleostomi</taxon>
        <taxon>Actinopterygii</taxon>
        <taxon>Neopterygii</taxon>
        <taxon>Teleostei</taxon>
        <taxon>Protacanthopterygii</taxon>
        <taxon>Esociformes</taxon>
        <taxon>Umbridae</taxon>
        <taxon>Dallia</taxon>
    </lineage>
</organism>
<evidence type="ECO:0000313" key="2">
    <source>
        <dbReference type="Proteomes" id="UP001157502"/>
    </source>
</evidence>
<dbReference type="Proteomes" id="UP001157502">
    <property type="component" value="Chromosome 37"/>
</dbReference>